<evidence type="ECO:0000259" key="6">
    <source>
        <dbReference type="PROSITE" id="PS50850"/>
    </source>
</evidence>
<name>A0ABY7B2H4_9PSEU</name>
<evidence type="ECO:0000256" key="1">
    <source>
        <dbReference type="ARBA" id="ARBA00004651"/>
    </source>
</evidence>
<comment type="subcellular location">
    <subcellularLocation>
        <location evidence="1">Cell membrane</location>
        <topology evidence="1">Multi-pass membrane protein</topology>
    </subcellularLocation>
</comment>
<dbReference type="PANTHER" id="PTHR42718:SF49">
    <property type="entry name" value="EXPORT PROTEIN"/>
    <property type="match status" value="1"/>
</dbReference>
<dbReference type="Gene3D" id="1.20.1720.10">
    <property type="entry name" value="Multidrug resistance protein D"/>
    <property type="match status" value="1"/>
</dbReference>
<feature type="transmembrane region" description="Helical" evidence="5">
    <location>
        <begin position="475"/>
        <end position="495"/>
    </location>
</feature>
<evidence type="ECO:0000313" key="8">
    <source>
        <dbReference type="Proteomes" id="UP001163203"/>
    </source>
</evidence>
<keyword evidence="2 5" id="KW-0812">Transmembrane</keyword>
<dbReference type="InterPro" id="IPR011701">
    <property type="entry name" value="MFS"/>
</dbReference>
<dbReference type="PROSITE" id="PS50850">
    <property type="entry name" value="MFS"/>
    <property type="match status" value="1"/>
</dbReference>
<evidence type="ECO:0000256" key="5">
    <source>
        <dbReference type="SAM" id="Phobius"/>
    </source>
</evidence>
<feature type="transmembrane region" description="Helical" evidence="5">
    <location>
        <begin position="87"/>
        <end position="109"/>
    </location>
</feature>
<dbReference type="RefSeq" id="WP_268756287.1">
    <property type="nucleotide sequence ID" value="NZ_CP113836.1"/>
</dbReference>
<keyword evidence="4 5" id="KW-0472">Membrane</keyword>
<evidence type="ECO:0000256" key="4">
    <source>
        <dbReference type="ARBA" id="ARBA00023136"/>
    </source>
</evidence>
<evidence type="ECO:0000313" key="7">
    <source>
        <dbReference type="EMBL" id="WAL66147.1"/>
    </source>
</evidence>
<dbReference type="EMBL" id="CP113836">
    <property type="protein sequence ID" value="WAL66147.1"/>
    <property type="molecule type" value="Genomic_DNA"/>
</dbReference>
<feature type="transmembrane region" description="Helical" evidence="5">
    <location>
        <begin position="115"/>
        <end position="132"/>
    </location>
</feature>
<dbReference type="PANTHER" id="PTHR42718">
    <property type="entry name" value="MAJOR FACILITATOR SUPERFAMILY MULTIDRUG TRANSPORTER MFSC"/>
    <property type="match status" value="1"/>
</dbReference>
<feature type="transmembrane region" description="Helical" evidence="5">
    <location>
        <begin position="371"/>
        <end position="391"/>
    </location>
</feature>
<dbReference type="InterPro" id="IPR020846">
    <property type="entry name" value="MFS_dom"/>
</dbReference>
<feature type="transmembrane region" description="Helical" evidence="5">
    <location>
        <begin position="236"/>
        <end position="253"/>
    </location>
</feature>
<gene>
    <name evidence="7" type="ORF">ORV05_35810</name>
</gene>
<feature type="transmembrane region" description="Helical" evidence="5">
    <location>
        <begin position="274"/>
        <end position="299"/>
    </location>
</feature>
<dbReference type="Gene3D" id="1.20.1250.20">
    <property type="entry name" value="MFS general substrate transporter like domains"/>
    <property type="match status" value="1"/>
</dbReference>
<feature type="transmembrane region" description="Helical" evidence="5">
    <location>
        <begin position="412"/>
        <end position="430"/>
    </location>
</feature>
<dbReference type="PRINTS" id="PR01036">
    <property type="entry name" value="TCRTETB"/>
</dbReference>
<dbReference type="CDD" id="cd17321">
    <property type="entry name" value="MFS_MMR_MDR_like"/>
    <property type="match status" value="1"/>
</dbReference>
<proteinExistence type="predicted"/>
<accession>A0ABY7B2H4</accession>
<keyword evidence="3 5" id="KW-1133">Transmembrane helix</keyword>
<feature type="transmembrane region" description="Helical" evidence="5">
    <location>
        <begin position="20"/>
        <end position="41"/>
    </location>
</feature>
<evidence type="ECO:0000256" key="2">
    <source>
        <dbReference type="ARBA" id="ARBA00022692"/>
    </source>
</evidence>
<dbReference type="InterPro" id="IPR036259">
    <property type="entry name" value="MFS_trans_sf"/>
</dbReference>
<feature type="transmembrane region" description="Helical" evidence="5">
    <location>
        <begin position="144"/>
        <end position="165"/>
    </location>
</feature>
<feature type="transmembrane region" description="Helical" evidence="5">
    <location>
        <begin position="61"/>
        <end position="80"/>
    </location>
</feature>
<evidence type="ECO:0000256" key="3">
    <source>
        <dbReference type="ARBA" id="ARBA00022989"/>
    </source>
</evidence>
<dbReference type="SUPFAM" id="SSF103473">
    <property type="entry name" value="MFS general substrate transporter"/>
    <property type="match status" value="1"/>
</dbReference>
<dbReference type="Pfam" id="PF07690">
    <property type="entry name" value="MFS_1"/>
    <property type="match status" value="1"/>
</dbReference>
<keyword evidence="8" id="KW-1185">Reference proteome</keyword>
<feature type="transmembrane region" description="Helical" evidence="5">
    <location>
        <begin position="311"/>
        <end position="329"/>
    </location>
</feature>
<feature type="transmembrane region" description="Helical" evidence="5">
    <location>
        <begin position="341"/>
        <end position="365"/>
    </location>
</feature>
<organism evidence="7 8">
    <name type="scientific">Amycolatopsis cynarae</name>
    <dbReference type="NCBI Taxonomy" id="2995223"/>
    <lineage>
        <taxon>Bacteria</taxon>
        <taxon>Bacillati</taxon>
        <taxon>Actinomycetota</taxon>
        <taxon>Actinomycetes</taxon>
        <taxon>Pseudonocardiales</taxon>
        <taxon>Pseudonocardiaceae</taxon>
        <taxon>Amycolatopsis</taxon>
    </lineage>
</organism>
<feature type="transmembrane region" description="Helical" evidence="5">
    <location>
        <begin position="171"/>
        <end position="194"/>
    </location>
</feature>
<feature type="transmembrane region" description="Helical" evidence="5">
    <location>
        <begin position="206"/>
        <end position="224"/>
    </location>
</feature>
<protein>
    <submittedName>
        <fullName evidence="7">MFS transporter</fullName>
    </submittedName>
</protein>
<feature type="domain" description="Major facilitator superfamily (MFS) profile" evidence="6">
    <location>
        <begin position="19"/>
        <end position="499"/>
    </location>
</feature>
<sequence>MTEPDSRADAPAALRRWLPLVAICIGSAMLLIDVSIVNVALPQLTNGLDASMSALQWVIDAYALALAALLLGVGALADIAGHRRTYLAGLVVFATASLGCGLAPTVAVLDVARGVQGAGAAAMLACTTALLNSTYRGAERGVAFGLWAAVSSAATAVGPVLGGLLVQTASWRWIFIVNVPLSVVAITLTLRFVAADSSRARRAVDVPGMLTFTTFAAALTYALIHFGEHGAATATTWAYVGVAVVGLAAFLVIETRRARTGTAMFDLALFRHRVFTAAMIASAVSTLCAFAALTYSTIWLQTVVGLTPIEAGLTGLPLAAASFVVSVLVGPRLQRRPGSVIAVGMLLVGAGSLLDAGLLTGSASWPQLMPGTVLTGLGAGLVLPTLTAAAMGAVEPRFGGMAAGALSTVRQLGFAIGIAALGSLVTARAADRLAADGVTGADGLARALVSGQAHSIAPTAPVSELHLAALDGLDSAFLVAGVLAFVTAGVVYLLARPRDETADPRAKPAPTPTAS</sequence>
<dbReference type="Proteomes" id="UP001163203">
    <property type="component" value="Chromosome"/>
</dbReference>
<reference evidence="7" key="1">
    <citation type="submission" date="2022-11" db="EMBL/GenBank/DDBJ databases">
        <authorList>
            <person name="Mo P."/>
        </authorList>
    </citation>
    <scope>NUCLEOTIDE SEQUENCE</scope>
    <source>
        <strain evidence="7">HUAS 11-8</strain>
    </source>
</reference>